<evidence type="ECO:0000313" key="9">
    <source>
        <dbReference type="Proteomes" id="UP000789595"/>
    </source>
</evidence>
<dbReference type="Gene3D" id="3.40.50.2000">
    <property type="entry name" value="Glycogen Phosphorylase B"/>
    <property type="match status" value="1"/>
</dbReference>
<dbReference type="OrthoDB" id="17098at2759"/>
<evidence type="ECO:0000256" key="5">
    <source>
        <dbReference type="ARBA" id="ARBA00022824"/>
    </source>
</evidence>
<dbReference type="PANTHER" id="PTHR12154">
    <property type="entry name" value="GLYCOSYL TRANSFERASE-RELATED"/>
    <property type="match status" value="1"/>
</dbReference>
<comment type="caution">
    <text evidence="8">The sequence shown here is derived from an EMBL/GenBank/DDBJ whole genome shotgun (WGS) entry which is preliminary data.</text>
</comment>
<dbReference type="GO" id="GO:0043541">
    <property type="term" value="C:UDP-N-acetylglucosamine transferase complex"/>
    <property type="evidence" value="ECO:0007669"/>
    <property type="project" value="TreeGrafter"/>
</dbReference>
<dbReference type="GO" id="GO:0006488">
    <property type="term" value="P:dolichol-linked oligosaccharide biosynthetic process"/>
    <property type="evidence" value="ECO:0007669"/>
    <property type="project" value="InterPro"/>
</dbReference>
<dbReference type="InterPro" id="IPR013969">
    <property type="entry name" value="Oligosacch_biosynth_Alg14"/>
</dbReference>
<dbReference type="EMBL" id="CAKKNE010000001">
    <property type="protein sequence ID" value="CAH0365822.1"/>
    <property type="molecule type" value="Genomic_DNA"/>
</dbReference>
<evidence type="ECO:0000256" key="4">
    <source>
        <dbReference type="ARBA" id="ARBA00022692"/>
    </source>
</evidence>
<keyword evidence="6" id="KW-1133">Transmembrane helix</keyword>
<evidence type="ECO:0000256" key="3">
    <source>
        <dbReference type="ARBA" id="ARBA00017467"/>
    </source>
</evidence>
<organism evidence="8 9">
    <name type="scientific">Pelagomonas calceolata</name>
    <dbReference type="NCBI Taxonomy" id="35677"/>
    <lineage>
        <taxon>Eukaryota</taxon>
        <taxon>Sar</taxon>
        <taxon>Stramenopiles</taxon>
        <taxon>Ochrophyta</taxon>
        <taxon>Pelagophyceae</taxon>
        <taxon>Pelagomonadales</taxon>
        <taxon>Pelagomonadaceae</taxon>
        <taxon>Pelagomonas</taxon>
    </lineage>
</organism>
<keyword evidence="5" id="KW-0256">Endoplasmic reticulum</keyword>
<comment type="subcellular location">
    <subcellularLocation>
        <location evidence="1">Endoplasmic reticulum membrane</location>
        <topology evidence="1">Single-pass membrane protein</topology>
    </subcellularLocation>
</comment>
<keyword evidence="4" id="KW-0812">Transmembrane</keyword>
<dbReference type="PANTHER" id="PTHR12154:SF4">
    <property type="entry name" value="UDP-N-ACETYLGLUCOSAMINE TRANSFERASE SUBUNIT ALG14 HOMOLOG"/>
    <property type="match status" value="1"/>
</dbReference>
<keyword evidence="7" id="KW-0472">Membrane</keyword>
<protein>
    <recommendedName>
        <fullName evidence="3">UDP-N-acetylglucosamine transferase subunit ALG14</fullName>
    </recommendedName>
</protein>
<dbReference type="AlphaFoldDB" id="A0A8J2SGQ2"/>
<proteinExistence type="inferred from homology"/>
<evidence type="ECO:0000256" key="2">
    <source>
        <dbReference type="ARBA" id="ARBA00009731"/>
    </source>
</evidence>
<evidence type="ECO:0000313" key="8">
    <source>
        <dbReference type="EMBL" id="CAH0365822.1"/>
    </source>
</evidence>
<dbReference type="NCBIfam" id="NF041549">
    <property type="entry name" value="PssD"/>
    <property type="match status" value="1"/>
</dbReference>
<comment type="similarity">
    <text evidence="2">Belongs to the ALG14 family.</text>
</comment>
<dbReference type="Pfam" id="PF08660">
    <property type="entry name" value="Alg14"/>
    <property type="match status" value="1"/>
</dbReference>
<keyword evidence="9" id="KW-1185">Reference proteome</keyword>
<evidence type="ECO:0000256" key="1">
    <source>
        <dbReference type="ARBA" id="ARBA00004389"/>
    </source>
</evidence>
<evidence type="ECO:0000256" key="6">
    <source>
        <dbReference type="ARBA" id="ARBA00022989"/>
    </source>
</evidence>
<sequence>MLYTAIAAGAVVLLALLLRRRRKRDSQKKIKTLVVLGSGGHTAEMLRLITDFDFDRYGPLTLVTAATDTTSRAKAERELPREALATARWAAIPRAREVGQSFGSSVPSTLRALFACVHLIWTASPDLVLVNGPGTCVPVAVLGRLSGARVIFVESWCRVESLSLTGRIMYWVAHRFVVHWPELVRRYPRAEYLGRIC</sequence>
<dbReference type="GO" id="GO:0004577">
    <property type="term" value="F:N-acetylglucosaminyldiphosphodolichol N-acetylglucosaminyltransferase activity"/>
    <property type="evidence" value="ECO:0007669"/>
    <property type="project" value="TreeGrafter"/>
</dbReference>
<evidence type="ECO:0000256" key="7">
    <source>
        <dbReference type="ARBA" id="ARBA00023136"/>
    </source>
</evidence>
<name>A0A8J2SGQ2_9STRA</name>
<gene>
    <name evidence="8" type="ORF">PECAL_1P22790</name>
</gene>
<accession>A0A8J2SGQ2</accession>
<dbReference type="Proteomes" id="UP000789595">
    <property type="component" value="Unassembled WGS sequence"/>
</dbReference>
<reference evidence="8" key="1">
    <citation type="submission" date="2021-11" db="EMBL/GenBank/DDBJ databases">
        <authorList>
            <consortium name="Genoscope - CEA"/>
            <person name="William W."/>
        </authorList>
    </citation>
    <scope>NUCLEOTIDE SEQUENCE</scope>
</reference>